<dbReference type="NCBIfam" id="TIGR01353">
    <property type="entry name" value="dGTP_triPase"/>
    <property type="match status" value="1"/>
</dbReference>
<dbReference type="OrthoDB" id="9803619at2"/>
<dbReference type="Gene3D" id="1.10.3550.10">
    <property type="entry name" value="eoxyguanosinetriphosphate triphosphohydrolase domain-like"/>
    <property type="match status" value="1"/>
</dbReference>
<evidence type="ECO:0000313" key="4">
    <source>
        <dbReference type="Proteomes" id="UP000245762"/>
    </source>
</evidence>
<evidence type="ECO:0000259" key="2">
    <source>
        <dbReference type="PROSITE" id="PS51831"/>
    </source>
</evidence>
<dbReference type="InterPro" id="IPR003607">
    <property type="entry name" value="HD/PDEase_dom"/>
</dbReference>
<accession>A0A316L2P7</accession>
<dbReference type="Proteomes" id="UP000245762">
    <property type="component" value="Unassembled WGS sequence"/>
</dbReference>
<dbReference type="EMBL" id="QGEG01000001">
    <property type="protein sequence ID" value="PWL39668.1"/>
    <property type="molecule type" value="Genomic_DNA"/>
</dbReference>
<dbReference type="InterPro" id="IPR006261">
    <property type="entry name" value="dGTPase"/>
</dbReference>
<dbReference type="PANTHER" id="PTHR11373:SF32">
    <property type="entry name" value="DEOXYGUANOSINETRIPHOSPHATE TRIPHOSPHOHYDROLASE"/>
    <property type="match status" value="1"/>
</dbReference>
<proteinExistence type="predicted"/>
<reference evidence="3 4" key="1">
    <citation type="submission" date="2018-05" db="EMBL/GenBank/DDBJ databases">
        <title>Complete genome sequence of Flagellimonas aquimarina ECD12 isolated from seaweed Ecklonia cava.</title>
        <authorList>
            <person name="Choi S."/>
            <person name="Seong C."/>
        </authorList>
    </citation>
    <scope>NUCLEOTIDE SEQUENCE [LARGE SCALE GENOMIC DNA]</scope>
    <source>
        <strain evidence="3 4">ECD12</strain>
    </source>
</reference>
<dbReference type="PANTHER" id="PTHR11373">
    <property type="entry name" value="DEOXYNUCLEOSIDE TRIPHOSPHATE TRIPHOSPHOHYDROLASE"/>
    <property type="match status" value="1"/>
</dbReference>
<dbReference type="GO" id="GO:0008832">
    <property type="term" value="F:dGTPase activity"/>
    <property type="evidence" value="ECO:0007669"/>
    <property type="project" value="TreeGrafter"/>
</dbReference>
<organism evidence="3 4">
    <name type="scientific">Flagellimonas aquimarina</name>
    <dbReference type="NCBI Taxonomy" id="2201895"/>
    <lineage>
        <taxon>Bacteria</taxon>
        <taxon>Pseudomonadati</taxon>
        <taxon>Bacteroidota</taxon>
        <taxon>Flavobacteriia</taxon>
        <taxon>Flavobacteriales</taxon>
        <taxon>Flavobacteriaceae</taxon>
        <taxon>Flagellimonas</taxon>
    </lineage>
</organism>
<dbReference type="InterPro" id="IPR006674">
    <property type="entry name" value="HD_domain"/>
</dbReference>
<dbReference type="Gene3D" id="1.10.3410.10">
    <property type="entry name" value="putative deoxyguanosinetriphosphate triphosphohydrolase like domain"/>
    <property type="match status" value="1"/>
</dbReference>
<dbReference type="Pfam" id="PF01966">
    <property type="entry name" value="HD"/>
    <property type="match status" value="1"/>
</dbReference>
<evidence type="ECO:0000313" key="3">
    <source>
        <dbReference type="EMBL" id="PWL39668.1"/>
    </source>
</evidence>
<dbReference type="Gene3D" id="1.10.3210.10">
    <property type="entry name" value="Hypothetical protein af1432"/>
    <property type="match status" value="1"/>
</dbReference>
<name>A0A316L2P7_9FLAO</name>
<keyword evidence="4" id="KW-1185">Reference proteome</keyword>
<evidence type="ECO:0000256" key="1">
    <source>
        <dbReference type="ARBA" id="ARBA00022801"/>
    </source>
</evidence>
<dbReference type="AlphaFoldDB" id="A0A316L2P7"/>
<comment type="caution">
    <text evidence="3">The sequence shown here is derived from an EMBL/GenBank/DDBJ whole genome shotgun (WGS) entry which is preliminary data.</text>
</comment>
<dbReference type="InterPro" id="IPR023293">
    <property type="entry name" value="dGTP_triP_hydro_central_sf"/>
</dbReference>
<dbReference type="GO" id="GO:0006203">
    <property type="term" value="P:dGTP catabolic process"/>
    <property type="evidence" value="ECO:0007669"/>
    <property type="project" value="TreeGrafter"/>
</dbReference>
<dbReference type="InterPro" id="IPR050135">
    <property type="entry name" value="dGTPase-like"/>
</dbReference>
<protein>
    <submittedName>
        <fullName evidence="3">dGTPase</fullName>
    </submittedName>
</protein>
<dbReference type="RefSeq" id="WP_109659765.1">
    <property type="nucleotide sequence ID" value="NZ_QGEG01000001.1"/>
</dbReference>
<dbReference type="SUPFAM" id="SSF109604">
    <property type="entry name" value="HD-domain/PDEase-like"/>
    <property type="match status" value="1"/>
</dbReference>
<dbReference type="PROSITE" id="PS51831">
    <property type="entry name" value="HD"/>
    <property type="match status" value="1"/>
</dbReference>
<dbReference type="SMART" id="SM00471">
    <property type="entry name" value="HDc"/>
    <property type="match status" value="1"/>
</dbReference>
<gene>
    <name evidence="3" type="ORF">DKG77_02225</name>
</gene>
<keyword evidence="1" id="KW-0378">Hydrolase</keyword>
<dbReference type="InterPro" id="IPR027432">
    <property type="entry name" value="dGTP_triphosphohydrolase_C"/>
</dbReference>
<feature type="domain" description="HD" evidence="2">
    <location>
        <begin position="69"/>
        <end position="262"/>
    </location>
</feature>
<sequence>MNWEQLLSLKRHGDTHKRLRKEQEETRLGFEVDYDRIIFSSTFRSLQDKTQVIPLPISVGSKKDFVHTRLTHSLEVSVVGRTLGRIAGQKILSKYPYLNEVHGYHFSDFGAIVAAAALAHDIGNPPFGHSGEKAIGNYFERGNGKKYKTFLSKEEYQDLIDFEGNANGFKLLTESREGVPGGLRLSYATLGAFMKYPKASLPKKPSKHIADKKFGFFQSEKDFFMEVVDEIGLIPNPKNAGVGFYRHPLAYLVEAADDICYTIIDFEDGINLGLIPEEYALEYLINLVKENINTKKYNSMKQSSDRLSYLRALAINTLIMDAVEVFEENETEILAGTFDSPLLDKGKYKAQIDDIIKLSVEKVYQSTEVVDKELAGYRIISDILDVYTTALVNKKEGIHTNYDKLLIQSLPENYKSSETSVYKILLDTCCFVASLSDSAAVHIHSKLMGKQF</sequence>